<evidence type="ECO:0000313" key="3">
    <source>
        <dbReference type="Proteomes" id="UP000307244"/>
    </source>
</evidence>
<dbReference type="Gene3D" id="3.40.50.300">
    <property type="entry name" value="P-loop containing nucleotide triphosphate hydrolases"/>
    <property type="match status" value="1"/>
</dbReference>
<organism evidence="2 3">
    <name type="scientific">Pedobacter frigoris</name>
    <dbReference type="NCBI Taxonomy" id="2571272"/>
    <lineage>
        <taxon>Bacteria</taxon>
        <taxon>Pseudomonadati</taxon>
        <taxon>Bacteroidota</taxon>
        <taxon>Sphingobacteriia</taxon>
        <taxon>Sphingobacteriales</taxon>
        <taxon>Sphingobacteriaceae</taxon>
        <taxon>Pedobacter</taxon>
    </lineage>
</organism>
<gene>
    <name evidence="2" type="ORF">FA047_07370</name>
</gene>
<keyword evidence="1" id="KW-1133">Transmembrane helix</keyword>
<dbReference type="Proteomes" id="UP000307244">
    <property type="component" value="Unassembled WGS sequence"/>
</dbReference>
<comment type="caution">
    <text evidence="2">The sequence shown here is derived from an EMBL/GenBank/DDBJ whole genome shotgun (WGS) entry which is preliminary data.</text>
</comment>
<dbReference type="EMBL" id="SWBQ01000002">
    <property type="protein sequence ID" value="TKC07071.1"/>
    <property type="molecule type" value="Genomic_DNA"/>
</dbReference>
<keyword evidence="2" id="KW-0547">Nucleotide-binding</keyword>
<dbReference type="RefSeq" id="WP_136835340.1">
    <property type="nucleotide sequence ID" value="NZ_SWBQ01000002.1"/>
</dbReference>
<dbReference type="SUPFAM" id="SSF52540">
    <property type="entry name" value="P-loop containing nucleoside triphosphate hydrolases"/>
    <property type="match status" value="1"/>
</dbReference>
<accession>A0A4U1CLA7</accession>
<dbReference type="AlphaFoldDB" id="A0A4U1CLA7"/>
<feature type="transmembrane region" description="Helical" evidence="1">
    <location>
        <begin position="66"/>
        <end position="89"/>
    </location>
</feature>
<keyword evidence="1" id="KW-0812">Transmembrane</keyword>
<dbReference type="OrthoDB" id="927105at2"/>
<keyword evidence="3" id="KW-1185">Reference proteome</keyword>
<evidence type="ECO:0000256" key="1">
    <source>
        <dbReference type="SAM" id="Phobius"/>
    </source>
</evidence>
<keyword evidence="2" id="KW-0067">ATP-binding</keyword>
<proteinExistence type="predicted"/>
<feature type="transmembrane region" description="Helical" evidence="1">
    <location>
        <begin position="109"/>
        <end position="133"/>
    </location>
</feature>
<sequence>MKTITRSEIIQQLKKDLIGKDSYRGVTLTYSWLANQFGHFSLGFIPTVVIYHFIKDKPELQYPELWASLGVWLAWMLFEVYNFLGPLLLKVPTKLKALNKGEYTFTPSWLNLAFDTATDIIYFGIGAMAASLICSYHPEALLALIMLLVLVGYPAYYWYTTKMYLQNAEYPFQLRLSQWNQNIRDEHKTAVLNFLDNKEQGRHMLIFGSRGSGKTSLSVSIATEASIRNNCCCYLTAVKLLSLFFETSNPPQWNRLWSWRNCNLLVIDDINPGRPVKSDIITTELFYEILNNVDCGQDNIQHLKEKNIIWVMGSDDPTNLLEEKWENLLQQIGVPKSNITTIDLD</sequence>
<evidence type="ECO:0000313" key="2">
    <source>
        <dbReference type="EMBL" id="TKC07071.1"/>
    </source>
</evidence>
<keyword evidence="1" id="KW-0472">Membrane</keyword>
<protein>
    <submittedName>
        <fullName evidence="2">ATP-binding protein</fullName>
    </submittedName>
</protein>
<dbReference type="InterPro" id="IPR027417">
    <property type="entry name" value="P-loop_NTPase"/>
</dbReference>
<feature type="transmembrane region" description="Helical" evidence="1">
    <location>
        <begin position="140"/>
        <end position="159"/>
    </location>
</feature>
<dbReference type="GO" id="GO:0005524">
    <property type="term" value="F:ATP binding"/>
    <property type="evidence" value="ECO:0007669"/>
    <property type="project" value="UniProtKB-KW"/>
</dbReference>
<feature type="transmembrane region" description="Helical" evidence="1">
    <location>
        <begin position="37"/>
        <end position="54"/>
    </location>
</feature>
<reference evidence="2 3" key="1">
    <citation type="submission" date="2019-04" db="EMBL/GenBank/DDBJ databases">
        <title>Pedobacter sp. RP-3-15 sp. nov., isolated from Arctic soil.</title>
        <authorList>
            <person name="Dahal R.H."/>
            <person name="Kim D.-U."/>
        </authorList>
    </citation>
    <scope>NUCLEOTIDE SEQUENCE [LARGE SCALE GENOMIC DNA]</scope>
    <source>
        <strain evidence="2 3">RP-3-15</strain>
    </source>
</reference>
<name>A0A4U1CLA7_9SPHI</name>